<sequence>MKGYKLSKYVEKVFETSSSEYSEWFGYYNYDTLTSDHSKLLCNRIKEDGVKPRADLKIKVGYYDIPSGEWYHVGESDSWNWQQGCMAQWLNDDEVIYNSSENNHHIAIIHNIKTGKERKIDWAIYGITPDGKKSIALDMERAHWCRAYHYESVADKSKDGPVYEQDGIFEIDLENNTRKLIISIQEVITLDSRSYFKKAKHWIEHVMINQEGTKFCFLHRFSPVENVFRYVTRLIIVDMNTMQMTCIPNWEKTQWSHFGWDGDNFAIYTYPQTGVGITEESFNARVGNRLSNTKKLSIKTRMANFCRSFYPQTFEKKMRGLITYYQYYAQNNGEYVLLKEFRNDSFLIDGHPTFVNNSSLMITDTYPDKNKIQRLLMFDKEKNKVYELGKFNATYQGNPASCDLHPKVSRDGQYVVVDSAHDEKHHMIVLKIK</sequence>
<comment type="caution">
    <text evidence="1">The sequence shown here is derived from an EMBL/GenBank/DDBJ whole genome shotgun (WGS) entry which is preliminary data.</text>
</comment>
<dbReference type="AlphaFoldDB" id="A0A6H9Q9T6"/>
<name>A0A6H9Q9T6_9BACE</name>
<dbReference type="EMBL" id="VVYJ01000010">
    <property type="protein sequence ID" value="KAA5474183.1"/>
    <property type="molecule type" value="Genomic_DNA"/>
</dbReference>
<dbReference type="Proteomes" id="UP000427825">
    <property type="component" value="Unassembled WGS sequence"/>
</dbReference>
<protein>
    <submittedName>
        <fullName evidence="1">Uncharacterized protein</fullName>
    </submittedName>
</protein>
<proteinExistence type="predicted"/>
<dbReference type="SUPFAM" id="SSF82171">
    <property type="entry name" value="DPP6 N-terminal domain-like"/>
    <property type="match status" value="1"/>
</dbReference>
<evidence type="ECO:0000313" key="1">
    <source>
        <dbReference type="EMBL" id="KAA5474183.1"/>
    </source>
</evidence>
<reference evidence="1 2" key="1">
    <citation type="journal article" date="2019" name="Nat. Med.">
        <title>A library of human gut bacterial isolates paired with longitudinal multiomics data enables mechanistic microbiome research.</title>
        <authorList>
            <person name="Poyet M."/>
            <person name="Groussin M."/>
            <person name="Gibbons S.M."/>
            <person name="Avila-Pacheco J."/>
            <person name="Jiang X."/>
            <person name="Kearney S.M."/>
            <person name="Perrotta A.R."/>
            <person name="Berdy B."/>
            <person name="Zhao S."/>
            <person name="Lieberman T.D."/>
            <person name="Swanson P.K."/>
            <person name="Smith M."/>
            <person name="Roesemann S."/>
            <person name="Alexander J.E."/>
            <person name="Rich S.A."/>
            <person name="Livny J."/>
            <person name="Vlamakis H."/>
            <person name="Clish C."/>
            <person name="Bullock K."/>
            <person name="Deik A."/>
            <person name="Scott J."/>
            <person name="Pierce K.A."/>
            <person name="Xavier R.J."/>
            <person name="Alm E.J."/>
        </authorList>
    </citation>
    <scope>NUCLEOTIDE SEQUENCE [LARGE SCALE GENOMIC DNA]</scope>
    <source>
        <strain evidence="1 2">BIOML-A25</strain>
    </source>
</reference>
<gene>
    <name evidence="1" type="ORF">F2Y39_16460</name>
</gene>
<evidence type="ECO:0000313" key="2">
    <source>
        <dbReference type="Proteomes" id="UP000427825"/>
    </source>
</evidence>
<accession>A0A6H9Q9T6</accession>
<dbReference type="RefSeq" id="WP_130057025.1">
    <property type="nucleotide sequence ID" value="NZ_RCXH01000010.1"/>
</dbReference>
<organism evidence="1 2">
    <name type="scientific">Bacteroides caccae</name>
    <dbReference type="NCBI Taxonomy" id="47678"/>
    <lineage>
        <taxon>Bacteria</taxon>
        <taxon>Pseudomonadati</taxon>
        <taxon>Bacteroidota</taxon>
        <taxon>Bacteroidia</taxon>
        <taxon>Bacteroidales</taxon>
        <taxon>Bacteroidaceae</taxon>
        <taxon>Bacteroides</taxon>
    </lineage>
</organism>